<comment type="caution">
    <text evidence="3">The sequence shown here is derived from an EMBL/GenBank/DDBJ whole genome shotgun (WGS) entry which is preliminary data.</text>
</comment>
<feature type="transmembrane region" description="Helical" evidence="1">
    <location>
        <begin position="133"/>
        <end position="153"/>
    </location>
</feature>
<proteinExistence type="predicted"/>
<dbReference type="InterPro" id="IPR011642">
    <property type="entry name" value="Gate_dom"/>
</dbReference>
<feature type="domain" description="Nucleoside transporter/FeoB GTPase Gate" evidence="2">
    <location>
        <begin position="42"/>
        <end position="153"/>
    </location>
</feature>
<gene>
    <name evidence="3" type="primary">spmA</name>
    <name evidence="3" type="ORF">GCA01S_019_00080</name>
</gene>
<name>A0A023DDP9_9BACL</name>
<dbReference type="GeneID" id="301194174"/>
<evidence type="ECO:0000313" key="3">
    <source>
        <dbReference type="EMBL" id="GAJ39389.1"/>
    </source>
</evidence>
<dbReference type="AlphaFoldDB" id="A0A023DDP9"/>
<evidence type="ECO:0000259" key="2">
    <source>
        <dbReference type="Pfam" id="PF07670"/>
    </source>
</evidence>
<evidence type="ECO:0000313" key="4">
    <source>
        <dbReference type="Proteomes" id="UP000023561"/>
    </source>
</evidence>
<keyword evidence="4" id="KW-1185">Reference proteome</keyword>
<keyword evidence="1" id="KW-0812">Transmembrane</keyword>
<organism evidence="3 4">
    <name type="scientific">Parageobacillus caldoxylosilyticus NBRC 107762</name>
    <dbReference type="NCBI Taxonomy" id="1220594"/>
    <lineage>
        <taxon>Bacteria</taxon>
        <taxon>Bacillati</taxon>
        <taxon>Bacillota</taxon>
        <taxon>Bacilli</taxon>
        <taxon>Bacillales</taxon>
        <taxon>Anoxybacillaceae</taxon>
        <taxon>Saccharococcus</taxon>
    </lineage>
</organism>
<feature type="transmembrane region" description="Helical" evidence="1">
    <location>
        <begin position="6"/>
        <end position="26"/>
    </location>
</feature>
<dbReference type="RefSeq" id="WP_042408401.1">
    <property type="nucleotide sequence ID" value="NZ_BAWO01000019.1"/>
</dbReference>
<reference evidence="3 4" key="1">
    <citation type="submission" date="2014-04" db="EMBL/GenBank/DDBJ databases">
        <title>Whole genome shotgun sequence of Geobacillus caldoxylosilyticus NBRC 107762.</title>
        <authorList>
            <person name="Hosoyama A."/>
            <person name="Hosoyama Y."/>
            <person name="Katano-Makiyama Y."/>
            <person name="Tsuchikane K."/>
            <person name="Ohji S."/>
            <person name="Ichikawa N."/>
            <person name="Yamazoe A."/>
            <person name="Fujita N."/>
        </authorList>
    </citation>
    <scope>NUCLEOTIDE SEQUENCE [LARGE SCALE GENOMIC DNA]</scope>
    <source>
        <strain evidence="3 4">NBRC 107762</strain>
    </source>
</reference>
<keyword evidence="1" id="KW-0472">Membrane</keyword>
<feature type="transmembrane region" description="Helical" evidence="1">
    <location>
        <begin position="38"/>
        <end position="58"/>
    </location>
</feature>
<dbReference type="EMBL" id="BAWO01000019">
    <property type="protein sequence ID" value="GAJ39389.1"/>
    <property type="molecule type" value="Genomic_DNA"/>
</dbReference>
<dbReference type="OrthoDB" id="9782481at2"/>
<keyword evidence="1" id="KW-1133">Transmembrane helix</keyword>
<sequence>MVNLIWVAMAIIGIVFAMFHGTMNEVNEAIFKSAKEAVTIAIGMISILVFWLGLMRIAEEAGLLERLSRFCKPLVRRLFPEVPPNHPALGYIVSNMIANMFGLGNAATPMGIKAMEELKKLNGHKDVASRSMVTFLAINTSSITLIPATVISIRMTYGSASPGEIIGTTLVASTISTIGAVLIDRYYYWKRTRKGGKR</sequence>
<feature type="transmembrane region" description="Helical" evidence="1">
    <location>
        <begin position="165"/>
        <end position="188"/>
    </location>
</feature>
<protein>
    <submittedName>
        <fullName evidence="3">Spore maturation protein A</fullName>
    </submittedName>
</protein>
<accession>A0A023DDP9</accession>
<evidence type="ECO:0000256" key="1">
    <source>
        <dbReference type="SAM" id="Phobius"/>
    </source>
</evidence>
<dbReference type="Pfam" id="PF07670">
    <property type="entry name" value="Gate"/>
    <property type="match status" value="1"/>
</dbReference>
<dbReference type="Proteomes" id="UP000023561">
    <property type="component" value="Unassembled WGS sequence"/>
</dbReference>
<feature type="transmembrane region" description="Helical" evidence="1">
    <location>
        <begin position="88"/>
        <end position="112"/>
    </location>
</feature>